<accession>Q2Y5U3</accession>
<name>Q2Y5U3_NITMU</name>
<evidence type="ECO:0000256" key="7">
    <source>
        <dbReference type="SAM" id="Phobius"/>
    </source>
</evidence>
<dbReference type="OrthoDB" id="9805682at2"/>
<dbReference type="PANTHER" id="PTHR30012:SF0">
    <property type="entry name" value="TYPE II SECRETION SYSTEM PROTEIN F-RELATED"/>
    <property type="match status" value="1"/>
</dbReference>
<dbReference type="HOGENOM" id="CLU_035032_0_1_4"/>
<dbReference type="Pfam" id="PF00482">
    <property type="entry name" value="T2SSF"/>
    <property type="match status" value="2"/>
</dbReference>
<feature type="transmembrane region" description="Helical" evidence="7">
    <location>
        <begin position="216"/>
        <end position="234"/>
    </location>
</feature>
<feature type="transmembrane region" description="Helical" evidence="7">
    <location>
        <begin position="366"/>
        <end position="386"/>
    </location>
</feature>
<evidence type="ECO:0000259" key="8">
    <source>
        <dbReference type="Pfam" id="PF00482"/>
    </source>
</evidence>
<gene>
    <name evidence="9" type="ordered locus">Nmul_A2589</name>
    <name evidence="10" type="ORF">SAMN05216403_10517</name>
</gene>
<dbReference type="RefSeq" id="WP_011381877.1">
    <property type="nucleotide sequence ID" value="NC_007614.1"/>
</dbReference>
<evidence type="ECO:0000313" key="10">
    <source>
        <dbReference type="EMBL" id="SEF64270.1"/>
    </source>
</evidence>
<keyword evidence="6 7" id="KW-0472">Membrane</keyword>
<dbReference type="InterPro" id="IPR003004">
    <property type="entry name" value="GspF/PilC"/>
</dbReference>
<dbReference type="Proteomes" id="UP000236751">
    <property type="component" value="Unassembled WGS sequence"/>
</dbReference>
<keyword evidence="4 7" id="KW-0812">Transmembrane</keyword>
<dbReference type="AlphaFoldDB" id="Q2Y5U3"/>
<evidence type="ECO:0000256" key="6">
    <source>
        <dbReference type="ARBA" id="ARBA00023136"/>
    </source>
</evidence>
<evidence type="ECO:0000313" key="12">
    <source>
        <dbReference type="Proteomes" id="UP000236751"/>
    </source>
</evidence>
<sequence>MRYEVKAVLAGRGAVLLELEADSEEDARLQIAAQGGMVLHVRRRFTGWMPKPKSRFPLAHFSQELLSLLVAGLSLVESIETLADKEQDNGTRKIIEGLLARLYEGVTLSRALESFPQAFPPLYIATARASERTGDLPEALTRFIAYQTQMDLVRKKLIGASIYPVLLLIIGLLVAIFLLIFVVPKFSAIYEDTGADLPFLSVLLIRWGHFVHEQGGQLAVLVAAVSSIILYGVTRPSFKMHAAQQLWRIPAIGERMRVYQLARFYRTLGMLLRGGIPIAKALEMVTGLLQPHFRPKVEAAAVLIREGKPISSAMEAQGLTTAVGNRMLRVGERTGLMGEMMERIGNFHDEEIARWVEWLTKLIEPVLMAVIGAVIGGIIILMYMPIFQLAGSVG</sequence>
<dbReference type="KEGG" id="nmu:Nmul_A2589"/>
<dbReference type="InterPro" id="IPR018076">
    <property type="entry name" value="T2SS_GspF_dom"/>
</dbReference>
<dbReference type="eggNOG" id="COG1459">
    <property type="taxonomic scope" value="Bacteria"/>
</dbReference>
<comment type="subcellular location">
    <subcellularLocation>
        <location evidence="1">Cell membrane</location>
        <topology evidence="1">Multi-pass membrane protein</topology>
    </subcellularLocation>
</comment>
<dbReference type="EMBL" id="CP000103">
    <property type="protein sequence ID" value="ABB75878.1"/>
    <property type="molecule type" value="Genomic_DNA"/>
</dbReference>
<proteinExistence type="inferred from homology"/>
<evidence type="ECO:0000256" key="5">
    <source>
        <dbReference type="ARBA" id="ARBA00022989"/>
    </source>
</evidence>
<reference evidence="9" key="1">
    <citation type="submission" date="2005-08" db="EMBL/GenBank/DDBJ databases">
        <title>Complete sequence of Chromosome 1 of Nitrosospira multiformis ATCC 25196.</title>
        <authorList>
            <consortium name="US DOE Joint Genome Institute"/>
            <person name="Copeland A."/>
            <person name="Lucas S."/>
            <person name="Lapidus A."/>
            <person name="Barry K."/>
            <person name="Detter J.C."/>
            <person name="Glavina T."/>
            <person name="Hammon N."/>
            <person name="Israni S."/>
            <person name="Pitluck S."/>
            <person name="Chain P."/>
            <person name="Malfatti S."/>
            <person name="Shin M."/>
            <person name="Vergez L."/>
            <person name="Schmutz J."/>
            <person name="Larimer F."/>
            <person name="Land M."/>
            <person name="Hauser L."/>
            <person name="Kyrpides N."/>
            <person name="Lykidis A."/>
            <person name="Richardson P."/>
        </authorList>
    </citation>
    <scope>NUCLEOTIDE SEQUENCE</scope>
    <source>
        <strain evidence="9">ATCC 25196</strain>
    </source>
</reference>
<evidence type="ECO:0000256" key="2">
    <source>
        <dbReference type="ARBA" id="ARBA00005745"/>
    </source>
</evidence>
<protein>
    <submittedName>
        <fullName evidence="10">General secretion pathway protein F</fullName>
    </submittedName>
    <submittedName>
        <fullName evidence="9">Type II secretion system protein</fullName>
    </submittedName>
</protein>
<feature type="domain" description="Type II secretion system protein GspF" evidence="8">
    <location>
        <begin position="61"/>
        <end position="184"/>
    </location>
</feature>
<evidence type="ECO:0000256" key="4">
    <source>
        <dbReference type="ARBA" id="ARBA00022692"/>
    </source>
</evidence>
<dbReference type="PRINTS" id="PR00812">
    <property type="entry name" value="BCTERIALGSPF"/>
</dbReference>
<dbReference type="InterPro" id="IPR042094">
    <property type="entry name" value="T2SS_GspF_sf"/>
</dbReference>
<dbReference type="Gene3D" id="1.20.81.30">
    <property type="entry name" value="Type II secretion system (T2SS), domain F"/>
    <property type="match status" value="2"/>
</dbReference>
<feature type="domain" description="Type II secretion system protein GspF" evidence="8">
    <location>
        <begin position="264"/>
        <end position="385"/>
    </location>
</feature>
<dbReference type="EMBL" id="FNVK01000005">
    <property type="protein sequence ID" value="SEF64270.1"/>
    <property type="molecule type" value="Genomic_DNA"/>
</dbReference>
<keyword evidence="3" id="KW-1003">Cell membrane</keyword>
<reference evidence="9 11" key="3">
    <citation type="journal article" date="2008" name="Appl. Environ. Microbiol.">
        <title>Complete genome sequence of Nitrosospira multiformis, an ammonia-oxidizing bacterium from the soil environment.</title>
        <authorList>
            <person name="Norton J.M."/>
            <person name="Klotz M.G."/>
            <person name="Stein L.Y."/>
            <person name="Arp D.J."/>
            <person name="Bottomley P.J."/>
            <person name="Chain P.S."/>
            <person name="Hauser L.J."/>
            <person name="Land M.L."/>
            <person name="Larimer F.W."/>
            <person name="Shin M.W."/>
            <person name="Starkenburg S.R."/>
        </authorList>
    </citation>
    <scope>NUCLEOTIDE SEQUENCE [LARGE SCALE GENOMIC DNA]</scope>
    <source>
        <strain evidence="9">ATCC 25196</strain>
        <strain evidence="11">ATCC 25196 / NCIMB 11849 / C 71</strain>
    </source>
</reference>
<dbReference type="STRING" id="323848.Nmul_A2589"/>
<keyword evidence="11" id="KW-1185">Reference proteome</keyword>
<feature type="transmembrane region" description="Helical" evidence="7">
    <location>
        <begin position="157"/>
        <end position="183"/>
    </location>
</feature>
<comment type="similarity">
    <text evidence="2">Belongs to the GSP F family.</text>
</comment>
<reference evidence="11" key="2">
    <citation type="submission" date="2005-08" db="EMBL/GenBank/DDBJ databases">
        <title>Complete sequence of chromosome 1 of Nitrosospira multiformis ATCC 25196.</title>
        <authorList>
            <person name="Copeland A."/>
            <person name="Lucas S."/>
            <person name="Lapidus A."/>
            <person name="Barry K."/>
            <person name="Detter J.C."/>
            <person name="Glavina T."/>
            <person name="Hammon N."/>
            <person name="Israni S."/>
            <person name="Pitluck S."/>
            <person name="Chain P."/>
            <person name="Malfatti S."/>
            <person name="Shin M."/>
            <person name="Vergez L."/>
            <person name="Schmutz J."/>
            <person name="Larimer F."/>
            <person name="Land M."/>
            <person name="Hauser L."/>
            <person name="Kyrpides N."/>
            <person name="Lykidis A."/>
            <person name="Richardson P."/>
        </authorList>
    </citation>
    <scope>NUCLEOTIDE SEQUENCE [LARGE SCALE GENOMIC DNA]</scope>
    <source>
        <strain evidence="11">ATCC 25196 / NCIMB 11849 / C 71</strain>
    </source>
</reference>
<evidence type="ECO:0000256" key="3">
    <source>
        <dbReference type="ARBA" id="ARBA00022475"/>
    </source>
</evidence>
<evidence type="ECO:0000313" key="11">
    <source>
        <dbReference type="Proteomes" id="UP000002718"/>
    </source>
</evidence>
<keyword evidence="5 7" id="KW-1133">Transmembrane helix</keyword>
<organism evidence="9 11">
    <name type="scientific">Nitrosospira multiformis (strain ATCC 25196 / NCIMB 11849 / C 71)</name>
    <dbReference type="NCBI Taxonomy" id="323848"/>
    <lineage>
        <taxon>Bacteria</taxon>
        <taxon>Pseudomonadati</taxon>
        <taxon>Pseudomonadota</taxon>
        <taxon>Betaproteobacteria</taxon>
        <taxon>Nitrosomonadales</taxon>
        <taxon>Nitrosomonadaceae</taxon>
        <taxon>Nitrosospira</taxon>
    </lineage>
</organism>
<evidence type="ECO:0000256" key="1">
    <source>
        <dbReference type="ARBA" id="ARBA00004651"/>
    </source>
</evidence>
<dbReference type="GO" id="GO:0005886">
    <property type="term" value="C:plasma membrane"/>
    <property type="evidence" value="ECO:0007669"/>
    <property type="project" value="UniProtKB-SubCell"/>
</dbReference>
<reference evidence="10 12" key="4">
    <citation type="submission" date="2016-10" db="EMBL/GenBank/DDBJ databases">
        <authorList>
            <person name="de Groot N.N."/>
        </authorList>
    </citation>
    <scope>NUCLEOTIDE SEQUENCE [LARGE SCALE GENOMIC DNA]</scope>
    <source>
        <strain evidence="10 12">Nl13</strain>
    </source>
</reference>
<dbReference type="PANTHER" id="PTHR30012">
    <property type="entry name" value="GENERAL SECRETION PATHWAY PROTEIN"/>
    <property type="match status" value="1"/>
</dbReference>
<evidence type="ECO:0000313" key="9">
    <source>
        <dbReference type="EMBL" id="ABB75878.1"/>
    </source>
</evidence>
<dbReference type="Proteomes" id="UP000002718">
    <property type="component" value="Chromosome"/>
</dbReference>